<gene>
    <name evidence="2" type="ORF">AV530_016316</name>
</gene>
<feature type="compositionally biased region" description="Acidic residues" evidence="1">
    <location>
        <begin position="271"/>
        <end position="280"/>
    </location>
</feature>
<protein>
    <submittedName>
        <fullName evidence="2">LisH domain-containing protein C1711.05-like</fullName>
    </submittedName>
</protein>
<feature type="compositionally biased region" description="Basic and acidic residues" evidence="1">
    <location>
        <begin position="282"/>
        <end position="293"/>
    </location>
</feature>
<feature type="region of interest" description="Disordered" evidence="1">
    <location>
        <begin position="179"/>
        <end position="293"/>
    </location>
</feature>
<dbReference type="OrthoDB" id="8946322at2759"/>
<sequence>MFSCVQRTRCVYEFRFLQTNWSRRWGDGKGTSVYPEGWSRGRLVSPEEPNFFSSRFLCWILQLGFVKYLLKILHKASARIGLMVSTGTRISKFYPTQSPARPGNLAKRHRGRGTSLLLSVLPTRIKSALGYGTAVWDQSIMAKEIQESPINPSNKANKRKRDDVALEEQESQLVILQRDLLDDDSEDLTYEPSDVETDSEEYNSQNDTDLDLEEQDGDAGLDHEEQNRTILLKESPDLQVENIQPIGVTNAPELLAAGTELGPEDSAGSSSEEDAPDVDSGDAQKPEDDKQEP</sequence>
<dbReference type="Proteomes" id="UP000190648">
    <property type="component" value="Unassembled WGS sequence"/>
</dbReference>
<dbReference type="EMBL" id="LSYS01001519">
    <property type="protein sequence ID" value="OPJ88783.1"/>
    <property type="molecule type" value="Genomic_DNA"/>
</dbReference>
<reference evidence="2 3" key="1">
    <citation type="submission" date="2016-02" db="EMBL/GenBank/DDBJ databases">
        <title>Band-tailed pigeon sequencing and assembly.</title>
        <authorList>
            <person name="Soares A.E."/>
            <person name="Novak B.J."/>
            <person name="Rice E.S."/>
            <person name="O'Connell B."/>
            <person name="Chang D."/>
            <person name="Weber S."/>
            <person name="Shapiro B."/>
        </authorList>
    </citation>
    <scope>NUCLEOTIDE SEQUENCE [LARGE SCALE GENOMIC DNA]</scope>
    <source>
        <strain evidence="2">BTP2013</strain>
        <tissue evidence="2">Blood</tissue>
    </source>
</reference>
<organism evidence="2 3">
    <name type="scientific">Patagioenas fasciata monilis</name>
    <dbReference type="NCBI Taxonomy" id="372326"/>
    <lineage>
        <taxon>Eukaryota</taxon>
        <taxon>Metazoa</taxon>
        <taxon>Chordata</taxon>
        <taxon>Craniata</taxon>
        <taxon>Vertebrata</taxon>
        <taxon>Euteleostomi</taxon>
        <taxon>Archelosauria</taxon>
        <taxon>Archosauria</taxon>
        <taxon>Dinosauria</taxon>
        <taxon>Saurischia</taxon>
        <taxon>Theropoda</taxon>
        <taxon>Coelurosauria</taxon>
        <taxon>Aves</taxon>
        <taxon>Neognathae</taxon>
        <taxon>Neoaves</taxon>
        <taxon>Columbimorphae</taxon>
        <taxon>Columbiformes</taxon>
        <taxon>Columbidae</taxon>
        <taxon>Patagioenas</taxon>
    </lineage>
</organism>
<evidence type="ECO:0000313" key="2">
    <source>
        <dbReference type="EMBL" id="OPJ88783.1"/>
    </source>
</evidence>
<evidence type="ECO:0000256" key="1">
    <source>
        <dbReference type="SAM" id="MobiDB-lite"/>
    </source>
</evidence>
<keyword evidence="3" id="KW-1185">Reference proteome</keyword>
<name>A0A1V4KW88_PATFA</name>
<accession>A0A1V4KW88</accession>
<dbReference type="AlphaFoldDB" id="A0A1V4KW88"/>
<feature type="compositionally biased region" description="Acidic residues" evidence="1">
    <location>
        <begin position="181"/>
        <end position="201"/>
    </location>
</feature>
<proteinExistence type="predicted"/>
<evidence type="ECO:0000313" key="3">
    <source>
        <dbReference type="Proteomes" id="UP000190648"/>
    </source>
</evidence>
<feature type="compositionally biased region" description="Acidic residues" evidence="1">
    <location>
        <begin position="208"/>
        <end position="219"/>
    </location>
</feature>
<comment type="caution">
    <text evidence="2">The sequence shown here is derived from an EMBL/GenBank/DDBJ whole genome shotgun (WGS) entry which is preliminary data.</text>
</comment>
<dbReference type="STRING" id="372326.A0A1V4KW88"/>